<dbReference type="Pfam" id="PF20001">
    <property type="entry name" value="DUF6428"/>
    <property type="match status" value="1"/>
</dbReference>
<protein>
    <submittedName>
        <fullName evidence="1">Uncharacterized protein</fullName>
    </submittedName>
</protein>
<gene>
    <name evidence="1" type="ORF">ALPR1_13904</name>
</gene>
<organism evidence="1 2">
    <name type="scientific">Algoriphagus machipongonensis</name>
    <dbReference type="NCBI Taxonomy" id="388413"/>
    <lineage>
        <taxon>Bacteria</taxon>
        <taxon>Pseudomonadati</taxon>
        <taxon>Bacteroidota</taxon>
        <taxon>Cytophagia</taxon>
        <taxon>Cytophagales</taxon>
        <taxon>Cyclobacteriaceae</taxon>
        <taxon>Algoriphagus</taxon>
    </lineage>
</organism>
<keyword evidence="2" id="KW-1185">Reference proteome</keyword>
<reference evidence="1 2" key="1">
    <citation type="journal article" date="2011" name="J. Bacteriol.">
        <title>Complete genome sequence of Algoriphagus sp. PR1, bacterial prey of a colony-forming choanoflagellate.</title>
        <authorList>
            <person name="Alegado R.A."/>
            <person name="Ferriera S."/>
            <person name="Nusbaum C."/>
            <person name="Young S.K."/>
            <person name="Zeng Q."/>
            <person name="Imamovic A."/>
            <person name="Fairclough S.R."/>
            <person name="King N."/>
        </authorList>
    </citation>
    <scope>NUCLEOTIDE SEQUENCE [LARGE SCALE GENOMIC DNA]</scope>
    <source>
        <strain evidence="1 2">PR1</strain>
    </source>
</reference>
<dbReference type="EMBL" id="AAXU02000001">
    <property type="protein sequence ID" value="EAZ79170.1"/>
    <property type="molecule type" value="Genomic_DNA"/>
</dbReference>
<proteinExistence type="predicted"/>
<dbReference type="HOGENOM" id="CLU_1641884_0_0_10"/>
<dbReference type="eggNOG" id="ENOG502ZBU9">
    <property type="taxonomic scope" value="Bacteria"/>
</dbReference>
<name>A3I2X1_9BACT</name>
<comment type="caution">
    <text evidence="1">The sequence shown here is derived from an EMBL/GenBank/DDBJ whole genome shotgun (WGS) entry which is preliminary data.</text>
</comment>
<dbReference type="OrthoDB" id="66316at2"/>
<sequence length="160" mass="17943">MKLSEIKSKLPQLSQLIFRLPTGEAVPAHFHVTEIGQINKRFIDCGGKVRDEKAINFQLWEAGDYDHRLGAEKLLNIIDLSQKKLGLEDLEVEVEYQGETIGKYGLEFLNEEFQLTVKMTDCLAKDSCGIPQSEAKPRVRLANLRVKESNSCCAPDSGCC</sequence>
<accession>A3I2X1</accession>
<dbReference type="STRING" id="388413.ALPR1_13904"/>
<dbReference type="RefSeq" id="WP_008201381.1">
    <property type="nucleotide sequence ID" value="NZ_CM001023.1"/>
</dbReference>
<dbReference type="Proteomes" id="UP000003919">
    <property type="component" value="Unassembled WGS sequence"/>
</dbReference>
<evidence type="ECO:0000313" key="1">
    <source>
        <dbReference type="EMBL" id="EAZ79170.1"/>
    </source>
</evidence>
<evidence type="ECO:0000313" key="2">
    <source>
        <dbReference type="Proteomes" id="UP000003919"/>
    </source>
</evidence>
<dbReference type="InterPro" id="IPR045534">
    <property type="entry name" value="DUF6428"/>
</dbReference>
<dbReference type="AlphaFoldDB" id="A3I2X1"/>